<feature type="domain" description="4'-phosphopantetheinyl transferase" evidence="3">
    <location>
        <begin position="30"/>
        <end position="100"/>
    </location>
</feature>
<protein>
    <recommendedName>
        <fullName evidence="1">holo-[acyl-carrier-protein] synthase</fullName>
        <ecNumber evidence="1">2.7.8.7</ecNumber>
    </recommendedName>
</protein>
<dbReference type="SUPFAM" id="SSF56214">
    <property type="entry name" value="4'-phosphopantetheinyl transferase"/>
    <property type="match status" value="1"/>
</dbReference>
<dbReference type="PANTHER" id="PTHR12215">
    <property type="entry name" value="PHOSPHOPANTETHEINE TRANSFERASE"/>
    <property type="match status" value="1"/>
</dbReference>
<evidence type="ECO:0000259" key="3">
    <source>
        <dbReference type="Pfam" id="PF01648"/>
    </source>
</evidence>
<dbReference type="PANTHER" id="PTHR12215:SF10">
    <property type="entry name" value="L-AMINOADIPATE-SEMIALDEHYDE DEHYDROGENASE-PHOSPHOPANTETHEINYL TRANSFERASE"/>
    <property type="match status" value="1"/>
</dbReference>
<dbReference type="AlphaFoldDB" id="A0A2Z6NWC3"/>
<organism evidence="4 5">
    <name type="scientific">Trifolium subterraneum</name>
    <name type="common">Subterranean clover</name>
    <dbReference type="NCBI Taxonomy" id="3900"/>
    <lineage>
        <taxon>Eukaryota</taxon>
        <taxon>Viridiplantae</taxon>
        <taxon>Streptophyta</taxon>
        <taxon>Embryophyta</taxon>
        <taxon>Tracheophyta</taxon>
        <taxon>Spermatophyta</taxon>
        <taxon>Magnoliopsida</taxon>
        <taxon>eudicotyledons</taxon>
        <taxon>Gunneridae</taxon>
        <taxon>Pentapetalae</taxon>
        <taxon>rosids</taxon>
        <taxon>fabids</taxon>
        <taxon>Fabales</taxon>
        <taxon>Fabaceae</taxon>
        <taxon>Papilionoideae</taxon>
        <taxon>50 kb inversion clade</taxon>
        <taxon>NPAAA clade</taxon>
        <taxon>Hologalegina</taxon>
        <taxon>IRL clade</taxon>
        <taxon>Trifolieae</taxon>
        <taxon>Trifolium</taxon>
    </lineage>
</organism>
<keyword evidence="5" id="KW-1185">Reference proteome</keyword>
<dbReference type="InterPro" id="IPR008278">
    <property type="entry name" value="4-PPantetheinyl_Trfase_dom"/>
</dbReference>
<evidence type="ECO:0000256" key="1">
    <source>
        <dbReference type="ARBA" id="ARBA00013172"/>
    </source>
</evidence>
<dbReference type="OrthoDB" id="26719at2759"/>
<dbReference type="GO" id="GO:0019878">
    <property type="term" value="P:lysine biosynthetic process via aminoadipic acid"/>
    <property type="evidence" value="ECO:0007669"/>
    <property type="project" value="TreeGrafter"/>
</dbReference>
<dbReference type="GO" id="GO:0005829">
    <property type="term" value="C:cytosol"/>
    <property type="evidence" value="ECO:0007669"/>
    <property type="project" value="TreeGrafter"/>
</dbReference>
<dbReference type="InterPro" id="IPR050559">
    <property type="entry name" value="P-Pant_transferase_sf"/>
</dbReference>
<keyword evidence="2" id="KW-0808">Transferase</keyword>
<gene>
    <name evidence="4" type="ORF">TSUD_20030</name>
</gene>
<accession>A0A2Z6NWC3</accession>
<name>A0A2Z6NWC3_TRISU</name>
<evidence type="ECO:0000313" key="5">
    <source>
        <dbReference type="Proteomes" id="UP000242715"/>
    </source>
</evidence>
<proteinExistence type="predicted"/>
<sequence>MEEGVKRWVVDISKWNPQPTHFSFALSLLPSQQHSSITRYWCLKEAYVKAMGSGLIEGLNKVEFSHTNWTNISATMDGKVMALWRFWLIELGERHCVAIARGPPKSADISYKSTLKKVEFTEDEYNIGLHLPNVDFVELSVEQLILILQKALDCEHIS</sequence>
<dbReference type="Proteomes" id="UP000242715">
    <property type="component" value="Unassembled WGS sequence"/>
</dbReference>
<dbReference type="EC" id="2.7.8.7" evidence="1"/>
<dbReference type="Gene3D" id="3.90.470.20">
    <property type="entry name" value="4'-phosphopantetheinyl transferase domain"/>
    <property type="match status" value="1"/>
</dbReference>
<reference evidence="5" key="1">
    <citation type="journal article" date="2017" name="Front. Plant Sci.">
        <title>Climate Clever Clovers: New Paradigm to Reduce the Environmental Footprint of Ruminants by Breeding Low Methanogenic Forages Utilizing Haplotype Variation.</title>
        <authorList>
            <person name="Kaur P."/>
            <person name="Appels R."/>
            <person name="Bayer P.E."/>
            <person name="Keeble-Gagnere G."/>
            <person name="Wang J."/>
            <person name="Hirakawa H."/>
            <person name="Shirasawa K."/>
            <person name="Vercoe P."/>
            <person name="Stefanova K."/>
            <person name="Durmic Z."/>
            <person name="Nichols P."/>
            <person name="Revell C."/>
            <person name="Isobe S.N."/>
            <person name="Edwards D."/>
            <person name="Erskine W."/>
        </authorList>
    </citation>
    <scope>NUCLEOTIDE SEQUENCE [LARGE SCALE GENOMIC DNA]</scope>
    <source>
        <strain evidence="5">cv. Daliak</strain>
    </source>
</reference>
<evidence type="ECO:0000313" key="4">
    <source>
        <dbReference type="EMBL" id="GAU34297.1"/>
    </source>
</evidence>
<dbReference type="GO" id="GO:0000287">
    <property type="term" value="F:magnesium ion binding"/>
    <property type="evidence" value="ECO:0007669"/>
    <property type="project" value="InterPro"/>
</dbReference>
<dbReference type="InterPro" id="IPR037143">
    <property type="entry name" value="4-PPantetheinyl_Trfase_dom_sf"/>
</dbReference>
<dbReference type="EMBL" id="DF973552">
    <property type="protein sequence ID" value="GAU34297.1"/>
    <property type="molecule type" value="Genomic_DNA"/>
</dbReference>
<dbReference type="GO" id="GO:0008897">
    <property type="term" value="F:holo-[acyl-carrier-protein] synthase activity"/>
    <property type="evidence" value="ECO:0007669"/>
    <property type="project" value="UniProtKB-EC"/>
</dbReference>
<dbReference type="Pfam" id="PF01648">
    <property type="entry name" value="ACPS"/>
    <property type="match status" value="1"/>
</dbReference>
<evidence type="ECO:0000256" key="2">
    <source>
        <dbReference type="ARBA" id="ARBA00022679"/>
    </source>
</evidence>